<accession>W9Y314</accession>
<dbReference type="GeneID" id="19168291"/>
<dbReference type="InterPro" id="IPR020846">
    <property type="entry name" value="MFS_dom"/>
</dbReference>
<keyword evidence="3 6" id="KW-0812">Transmembrane</keyword>
<feature type="transmembrane region" description="Helical" evidence="6">
    <location>
        <begin position="118"/>
        <end position="138"/>
    </location>
</feature>
<dbReference type="PANTHER" id="PTHR43791:SF18">
    <property type="entry name" value="NICOTINIC ACID TRANSPORTER TNA1, PUTATIVE (AFU_ORTHOLOGUE AFUA_3G03820)-RELATED"/>
    <property type="match status" value="1"/>
</dbReference>
<dbReference type="InterPro" id="IPR011701">
    <property type="entry name" value="MFS"/>
</dbReference>
<dbReference type="SUPFAM" id="SSF103473">
    <property type="entry name" value="MFS general substrate transporter"/>
    <property type="match status" value="1"/>
</dbReference>
<dbReference type="Proteomes" id="UP000019478">
    <property type="component" value="Unassembled WGS sequence"/>
</dbReference>
<proteinExistence type="predicted"/>
<keyword evidence="2" id="KW-0813">Transport</keyword>
<feature type="transmembrane region" description="Helical" evidence="6">
    <location>
        <begin position="442"/>
        <end position="467"/>
    </location>
</feature>
<feature type="transmembrane region" description="Helical" evidence="6">
    <location>
        <begin position="324"/>
        <end position="344"/>
    </location>
</feature>
<gene>
    <name evidence="8" type="ORF">A1O3_04171</name>
</gene>
<feature type="transmembrane region" description="Helical" evidence="6">
    <location>
        <begin position="86"/>
        <end position="106"/>
    </location>
</feature>
<dbReference type="Pfam" id="PF07690">
    <property type="entry name" value="MFS_1"/>
    <property type="match status" value="1"/>
</dbReference>
<dbReference type="FunFam" id="1.20.1250.20:FF:000013">
    <property type="entry name" value="MFS general substrate transporter"/>
    <property type="match status" value="1"/>
</dbReference>
<dbReference type="PROSITE" id="PS50850">
    <property type="entry name" value="MFS"/>
    <property type="match status" value="1"/>
</dbReference>
<feature type="transmembrane region" description="Helical" evidence="6">
    <location>
        <begin position="212"/>
        <end position="234"/>
    </location>
</feature>
<feature type="transmembrane region" description="Helical" evidence="6">
    <location>
        <begin position="49"/>
        <end position="66"/>
    </location>
</feature>
<evidence type="ECO:0000256" key="3">
    <source>
        <dbReference type="ARBA" id="ARBA00022692"/>
    </source>
</evidence>
<feature type="transmembrane region" description="Helical" evidence="6">
    <location>
        <begin position="179"/>
        <end position="200"/>
    </location>
</feature>
<dbReference type="RefSeq" id="XP_007732491.1">
    <property type="nucleotide sequence ID" value="XM_007734301.1"/>
</dbReference>
<dbReference type="Gene3D" id="1.20.1250.20">
    <property type="entry name" value="MFS general substrate transporter like domains"/>
    <property type="match status" value="2"/>
</dbReference>
<evidence type="ECO:0000256" key="1">
    <source>
        <dbReference type="ARBA" id="ARBA00004141"/>
    </source>
</evidence>
<feature type="transmembrane region" description="Helical" evidence="6">
    <location>
        <begin position="144"/>
        <end position="167"/>
    </location>
</feature>
<dbReference type="eggNOG" id="KOG2533">
    <property type="taxonomic scope" value="Eukaryota"/>
</dbReference>
<evidence type="ECO:0000256" key="2">
    <source>
        <dbReference type="ARBA" id="ARBA00022448"/>
    </source>
</evidence>
<feature type="domain" description="Major facilitator superfamily (MFS) profile" evidence="7">
    <location>
        <begin position="53"/>
        <end position="474"/>
    </location>
</feature>
<evidence type="ECO:0000256" key="5">
    <source>
        <dbReference type="ARBA" id="ARBA00023136"/>
    </source>
</evidence>
<feature type="transmembrane region" description="Helical" evidence="6">
    <location>
        <begin position="383"/>
        <end position="402"/>
    </location>
</feature>
<dbReference type="EMBL" id="AMGY01000003">
    <property type="protein sequence ID" value="EXJ87212.1"/>
    <property type="molecule type" value="Genomic_DNA"/>
</dbReference>
<evidence type="ECO:0000313" key="8">
    <source>
        <dbReference type="EMBL" id="EXJ87212.1"/>
    </source>
</evidence>
<reference evidence="8 9" key="1">
    <citation type="submission" date="2013-03" db="EMBL/GenBank/DDBJ databases">
        <title>The Genome Sequence of Capronia epimyces CBS 606.96.</title>
        <authorList>
            <consortium name="The Broad Institute Genomics Platform"/>
            <person name="Cuomo C."/>
            <person name="de Hoog S."/>
            <person name="Gorbushina A."/>
            <person name="Walker B."/>
            <person name="Young S.K."/>
            <person name="Zeng Q."/>
            <person name="Gargeya S."/>
            <person name="Fitzgerald M."/>
            <person name="Haas B."/>
            <person name="Abouelleil A."/>
            <person name="Allen A.W."/>
            <person name="Alvarado L."/>
            <person name="Arachchi H.M."/>
            <person name="Berlin A.M."/>
            <person name="Chapman S.B."/>
            <person name="Gainer-Dewar J."/>
            <person name="Goldberg J."/>
            <person name="Griggs A."/>
            <person name="Gujja S."/>
            <person name="Hansen M."/>
            <person name="Howarth C."/>
            <person name="Imamovic A."/>
            <person name="Ireland A."/>
            <person name="Larimer J."/>
            <person name="McCowan C."/>
            <person name="Murphy C."/>
            <person name="Pearson M."/>
            <person name="Poon T.W."/>
            <person name="Priest M."/>
            <person name="Roberts A."/>
            <person name="Saif S."/>
            <person name="Shea T."/>
            <person name="Sisk P."/>
            <person name="Sykes S."/>
            <person name="Wortman J."/>
            <person name="Nusbaum C."/>
            <person name="Birren B."/>
        </authorList>
    </citation>
    <scope>NUCLEOTIDE SEQUENCE [LARGE SCALE GENOMIC DNA]</scope>
    <source>
        <strain evidence="8 9">CBS 606.96</strain>
    </source>
</reference>
<comment type="subcellular location">
    <subcellularLocation>
        <location evidence="1">Membrane</location>
        <topology evidence="1">Multi-pass membrane protein</topology>
    </subcellularLocation>
</comment>
<dbReference type="AlphaFoldDB" id="W9Y314"/>
<evidence type="ECO:0000313" key="9">
    <source>
        <dbReference type="Proteomes" id="UP000019478"/>
    </source>
</evidence>
<comment type="caution">
    <text evidence="8">The sequence shown here is derived from an EMBL/GenBank/DDBJ whole genome shotgun (WGS) entry which is preliminary data.</text>
</comment>
<feature type="transmembrane region" description="Helical" evidence="6">
    <location>
        <begin position="351"/>
        <end position="371"/>
    </location>
</feature>
<dbReference type="OrthoDB" id="2962993at2759"/>
<dbReference type="PANTHER" id="PTHR43791">
    <property type="entry name" value="PERMEASE-RELATED"/>
    <property type="match status" value="1"/>
</dbReference>
<dbReference type="GO" id="GO:0022857">
    <property type="term" value="F:transmembrane transporter activity"/>
    <property type="evidence" value="ECO:0007669"/>
    <property type="project" value="InterPro"/>
</dbReference>
<evidence type="ECO:0000256" key="4">
    <source>
        <dbReference type="ARBA" id="ARBA00022989"/>
    </source>
</evidence>
<keyword evidence="9" id="KW-1185">Reference proteome</keyword>
<keyword evidence="4 6" id="KW-1133">Transmembrane helix</keyword>
<dbReference type="GO" id="GO:0016020">
    <property type="term" value="C:membrane"/>
    <property type="evidence" value="ECO:0007669"/>
    <property type="project" value="UniProtKB-SubCell"/>
</dbReference>
<feature type="transmembrane region" description="Helical" evidence="6">
    <location>
        <begin position="285"/>
        <end position="304"/>
    </location>
</feature>
<keyword evidence="5 6" id="KW-0472">Membrane</keyword>
<sequence length="505" mass="56155">MAGEKEPLEHMEEAAKDADTAAALVGHALDETNQPRYDDKETIKLMRRVDWRVLPMLTFLYLISFLDRGNIGNAKVAGMNDDLGLTGAQFNMAVTVFFIPYAIFEVPSNIVLKLMRPSWWISIIVTAWGTVMLCQGFVQNYHGLIATRIILGVTEAGFFPAAAYLVTTWYCRFEVQRRMALFYSAASLAGAFSGLLAFGIQHMDGVGNLAGWRWIYILEGILSVLAGLATPFVLPDSPDTAGFLTAAEKATIKFRLEQDSGTAAGKVSTTESFQWKFLWAALFDWKIWFAVFIFWGNTVPLYAFTYTAPSIILELGYTSAQAQLLTIPIYLVGMISTLGCSWLADRRRTRWPFIVIPYSVGVIGFLGLLAIPHPRLPGLTYGWLFFIPAGLYPPVITMASWLGNNLAPTWKRSIGIALGISLANAGGIVGSNIFIAKQAPHYWLGYGFCFGCVCVAILSTLVLRYAYKTANEKRDKLSEEEVRAKYTEQELLDLGDYSPLYRYVL</sequence>
<name>W9Y314_9EURO</name>
<organism evidence="8 9">
    <name type="scientific">Capronia epimyces CBS 606.96</name>
    <dbReference type="NCBI Taxonomy" id="1182542"/>
    <lineage>
        <taxon>Eukaryota</taxon>
        <taxon>Fungi</taxon>
        <taxon>Dikarya</taxon>
        <taxon>Ascomycota</taxon>
        <taxon>Pezizomycotina</taxon>
        <taxon>Eurotiomycetes</taxon>
        <taxon>Chaetothyriomycetidae</taxon>
        <taxon>Chaetothyriales</taxon>
        <taxon>Herpotrichiellaceae</taxon>
        <taxon>Capronia</taxon>
    </lineage>
</organism>
<dbReference type="FunFam" id="1.20.1250.20:FF:000034">
    <property type="entry name" value="MFS general substrate transporter"/>
    <property type="match status" value="1"/>
</dbReference>
<evidence type="ECO:0000259" key="7">
    <source>
        <dbReference type="PROSITE" id="PS50850"/>
    </source>
</evidence>
<protein>
    <recommendedName>
        <fullName evidence="7">Major facilitator superfamily (MFS) profile domain-containing protein</fullName>
    </recommendedName>
</protein>
<evidence type="ECO:0000256" key="6">
    <source>
        <dbReference type="SAM" id="Phobius"/>
    </source>
</evidence>
<feature type="transmembrane region" description="Helical" evidence="6">
    <location>
        <begin position="414"/>
        <end position="436"/>
    </location>
</feature>
<dbReference type="HOGENOM" id="CLU_001265_0_1_1"/>
<dbReference type="InterPro" id="IPR036259">
    <property type="entry name" value="MFS_trans_sf"/>
</dbReference>